<dbReference type="InterPro" id="IPR029063">
    <property type="entry name" value="SAM-dependent_MTases_sf"/>
</dbReference>
<evidence type="ECO:0000256" key="1">
    <source>
        <dbReference type="ARBA" id="ARBA00004141"/>
    </source>
</evidence>
<evidence type="ECO:0000313" key="7">
    <source>
        <dbReference type="Proteomes" id="UP001521116"/>
    </source>
</evidence>
<evidence type="ECO:0000256" key="3">
    <source>
        <dbReference type="SAM" id="MobiDB-lite"/>
    </source>
</evidence>
<dbReference type="InterPro" id="IPR011701">
    <property type="entry name" value="MFS"/>
</dbReference>
<dbReference type="Pfam" id="PF07690">
    <property type="entry name" value="MFS_1"/>
    <property type="match status" value="1"/>
</dbReference>
<accession>A0ABR3SJQ1</accession>
<protein>
    <recommendedName>
        <fullName evidence="5">Major facilitator superfamily (MFS) profile domain-containing protein</fullName>
    </recommendedName>
</protein>
<dbReference type="Proteomes" id="UP001521116">
    <property type="component" value="Unassembled WGS sequence"/>
</dbReference>
<dbReference type="PANTHER" id="PTHR11360">
    <property type="entry name" value="MONOCARBOXYLATE TRANSPORTER"/>
    <property type="match status" value="1"/>
</dbReference>
<name>A0ABR3SJQ1_9PEZI</name>
<feature type="transmembrane region" description="Helical" evidence="4">
    <location>
        <begin position="679"/>
        <end position="703"/>
    </location>
</feature>
<dbReference type="CDD" id="cd02440">
    <property type="entry name" value="AdoMet_MTases"/>
    <property type="match status" value="1"/>
</dbReference>
<comment type="subcellular location">
    <subcellularLocation>
        <location evidence="1">Membrane</location>
        <topology evidence="1">Multi-pass membrane protein</topology>
    </subcellularLocation>
</comment>
<dbReference type="SUPFAM" id="SSF53335">
    <property type="entry name" value="S-adenosyl-L-methionine-dependent methyltransferases"/>
    <property type="match status" value="1"/>
</dbReference>
<dbReference type="EMBL" id="JAJVDC020000129">
    <property type="protein sequence ID" value="KAL1622897.1"/>
    <property type="molecule type" value="Genomic_DNA"/>
</dbReference>
<keyword evidence="4" id="KW-0812">Transmembrane</keyword>
<evidence type="ECO:0000256" key="2">
    <source>
        <dbReference type="ARBA" id="ARBA00006727"/>
    </source>
</evidence>
<comment type="similarity">
    <text evidence="2">Belongs to the major facilitator superfamily. Monocarboxylate porter (TC 2.A.1.13) family.</text>
</comment>
<dbReference type="InterPro" id="IPR020846">
    <property type="entry name" value="MFS_dom"/>
</dbReference>
<feature type="domain" description="Major facilitator superfamily (MFS) profile" evidence="5">
    <location>
        <begin position="347"/>
        <end position="749"/>
    </location>
</feature>
<evidence type="ECO:0000259" key="5">
    <source>
        <dbReference type="PROSITE" id="PS50850"/>
    </source>
</evidence>
<organism evidence="6 7">
    <name type="scientific">Neofusicoccum ribis</name>
    <dbReference type="NCBI Taxonomy" id="45134"/>
    <lineage>
        <taxon>Eukaryota</taxon>
        <taxon>Fungi</taxon>
        <taxon>Dikarya</taxon>
        <taxon>Ascomycota</taxon>
        <taxon>Pezizomycotina</taxon>
        <taxon>Dothideomycetes</taxon>
        <taxon>Dothideomycetes incertae sedis</taxon>
        <taxon>Botryosphaeriales</taxon>
        <taxon>Botryosphaeriaceae</taxon>
        <taxon>Neofusicoccum</taxon>
    </lineage>
</organism>
<evidence type="ECO:0000256" key="4">
    <source>
        <dbReference type="SAM" id="Phobius"/>
    </source>
</evidence>
<feature type="transmembrane region" description="Helical" evidence="4">
    <location>
        <begin position="591"/>
        <end position="611"/>
    </location>
</feature>
<keyword evidence="4" id="KW-1133">Transmembrane helix</keyword>
<feature type="transmembrane region" description="Helical" evidence="4">
    <location>
        <begin position="651"/>
        <end position="672"/>
    </location>
</feature>
<comment type="caution">
    <text evidence="6">The sequence shown here is derived from an EMBL/GenBank/DDBJ whole genome shotgun (WGS) entry which is preliminary data.</text>
</comment>
<dbReference type="Pfam" id="PF13489">
    <property type="entry name" value="Methyltransf_23"/>
    <property type="match status" value="1"/>
</dbReference>
<feature type="transmembrane region" description="Helical" evidence="4">
    <location>
        <begin position="477"/>
        <end position="496"/>
    </location>
</feature>
<feature type="transmembrane region" description="Helical" evidence="4">
    <location>
        <begin position="564"/>
        <end position="585"/>
    </location>
</feature>
<dbReference type="InterPro" id="IPR036259">
    <property type="entry name" value="MFS_trans_sf"/>
</dbReference>
<dbReference type="CDD" id="cd17352">
    <property type="entry name" value="MFS_MCT_SLC16"/>
    <property type="match status" value="1"/>
</dbReference>
<dbReference type="InterPro" id="IPR050327">
    <property type="entry name" value="Proton-linked_MCT"/>
</dbReference>
<sequence>MSRPHQDENEDDDSALGEDELSDTTSIASTIWRHRYENGRRYQKWKEGAYWGPNDDTQNDQLDIGHHMLRMVLGDKLFIAPIGDNPQRVLDVGTGTGIWAIFELDDATESWTFPENHFDFIHTRMLYGSIDDWPKYYEQAFRALKPGGWFQQLEMSIITRCDDDSLEKYEDKILQEWGPLFVNAADSPKFGRTLDIWTDMKQRMIDAGFEDVQRVDYKVPIGPWSSDPKMKEIGKWHLLYCFQGAEGWAMYLCTHVLGVLVARYRAAIRNRKNHVYYTYDEWEWHNESRSMRSHPNTTNSGGGVENVELQHTASRSSDERGSLNFSTQPQENANIALQEDVPPDGGYGWVCTVCVFLINAHTWGVNGSWGVILNHFLSKSTFAGAGHLEYALIGGLSISQALMVSPLAGMGRERLGTRTTLLIGTAVVFLALFTSSYATQIWHLFLSQGVAFGWGMGFLYITATSVLPPWFSTRRSLAVGFATSGAGLGGLAYSLATSRAIEMLGVAWTYRILALCSVAVNFVSSLLLKDRVQHHHHHQPTPEQPRRKPRLRSFNIRDFGRVEVLLIVFWGVVTELGYITLYYSLPNFATTIGLSASQGAVANALLNLGLGVGRPIIGYYSDVLGRINMAMLMTALCGVLCFALWMPAHSYALLSAFAVLAGAVCGTFWSTIAPVLAEVVGIADLASVFGLICFALVLPTTFAEPIAMQLVNSAGLGDGVKKYLVAQVFVGAMFILGAGSLWMLRSWKIFEIEKKAALERAEGMLNPEARSTVSRRMENIWLTPRTLFMPWRV</sequence>
<dbReference type="PROSITE" id="PS50850">
    <property type="entry name" value="MFS"/>
    <property type="match status" value="1"/>
</dbReference>
<dbReference type="Gene3D" id="1.20.1250.20">
    <property type="entry name" value="MFS general substrate transporter like domains"/>
    <property type="match status" value="2"/>
</dbReference>
<keyword evidence="4" id="KW-0472">Membrane</keyword>
<dbReference type="Gene3D" id="3.40.50.150">
    <property type="entry name" value="Vaccinia Virus protein VP39"/>
    <property type="match status" value="1"/>
</dbReference>
<feature type="compositionally biased region" description="Acidic residues" evidence="3">
    <location>
        <begin position="8"/>
        <end position="21"/>
    </location>
</feature>
<reference evidence="6 7" key="1">
    <citation type="submission" date="2024-02" db="EMBL/GenBank/DDBJ databases">
        <title>De novo assembly and annotation of 12 fungi associated with fruit tree decline syndrome in Ontario, Canada.</title>
        <authorList>
            <person name="Sulman M."/>
            <person name="Ellouze W."/>
            <person name="Ilyukhin E."/>
        </authorList>
    </citation>
    <scope>NUCLEOTIDE SEQUENCE [LARGE SCALE GENOMIC DNA]</scope>
    <source>
        <strain evidence="6 7">M1-105</strain>
    </source>
</reference>
<dbReference type="SUPFAM" id="SSF103473">
    <property type="entry name" value="MFS general substrate transporter"/>
    <property type="match status" value="1"/>
</dbReference>
<feature type="transmembrane region" description="Helical" evidence="4">
    <location>
        <begin position="451"/>
        <end position="470"/>
    </location>
</feature>
<feature type="region of interest" description="Disordered" evidence="3">
    <location>
        <begin position="1"/>
        <end position="21"/>
    </location>
</feature>
<feature type="transmembrane region" description="Helical" evidence="4">
    <location>
        <begin position="421"/>
        <end position="445"/>
    </location>
</feature>
<dbReference type="PANTHER" id="PTHR11360:SF315">
    <property type="entry name" value="TRANSPORTER MCH2-RELATED"/>
    <property type="match status" value="1"/>
</dbReference>
<feature type="transmembrane region" description="Helical" evidence="4">
    <location>
        <begin position="723"/>
        <end position="744"/>
    </location>
</feature>
<keyword evidence="7" id="KW-1185">Reference proteome</keyword>
<feature type="transmembrane region" description="Helical" evidence="4">
    <location>
        <begin position="508"/>
        <end position="528"/>
    </location>
</feature>
<feature type="transmembrane region" description="Helical" evidence="4">
    <location>
        <begin position="623"/>
        <end position="645"/>
    </location>
</feature>
<gene>
    <name evidence="6" type="ORF">SLS56_008578</name>
</gene>
<proteinExistence type="inferred from homology"/>
<evidence type="ECO:0000313" key="6">
    <source>
        <dbReference type="EMBL" id="KAL1622897.1"/>
    </source>
</evidence>